<name>A0A4Y2WJV3_ARAVE</name>
<organism evidence="1 2">
    <name type="scientific">Araneus ventricosus</name>
    <name type="common">Orbweaver spider</name>
    <name type="synonym">Epeira ventricosa</name>
    <dbReference type="NCBI Taxonomy" id="182803"/>
    <lineage>
        <taxon>Eukaryota</taxon>
        <taxon>Metazoa</taxon>
        <taxon>Ecdysozoa</taxon>
        <taxon>Arthropoda</taxon>
        <taxon>Chelicerata</taxon>
        <taxon>Arachnida</taxon>
        <taxon>Araneae</taxon>
        <taxon>Araneomorphae</taxon>
        <taxon>Entelegynae</taxon>
        <taxon>Araneoidea</taxon>
        <taxon>Araneidae</taxon>
        <taxon>Araneus</taxon>
    </lineage>
</organism>
<protein>
    <submittedName>
        <fullName evidence="1">Uncharacterized protein</fullName>
    </submittedName>
</protein>
<evidence type="ECO:0000313" key="1">
    <source>
        <dbReference type="EMBL" id="GBO36660.1"/>
    </source>
</evidence>
<keyword evidence="2" id="KW-1185">Reference proteome</keyword>
<proteinExistence type="predicted"/>
<dbReference type="EMBL" id="BGPR01060899">
    <property type="protein sequence ID" value="GBO36660.1"/>
    <property type="molecule type" value="Genomic_DNA"/>
</dbReference>
<comment type="caution">
    <text evidence="1">The sequence shown here is derived from an EMBL/GenBank/DDBJ whole genome shotgun (WGS) entry which is preliminary data.</text>
</comment>
<reference evidence="1 2" key="1">
    <citation type="journal article" date="2019" name="Sci. Rep.">
        <title>Orb-weaving spider Araneus ventricosus genome elucidates the spidroin gene catalogue.</title>
        <authorList>
            <person name="Kono N."/>
            <person name="Nakamura H."/>
            <person name="Ohtoshi R."/>
            <person name="Moran D.A.P."/>
            <person name="Shinohara A."/>
            <person name="Yoshida Y."/>
            <person name="Fujiwara M."/>
            <person name="Mori M."/>
            <person name="Tomita M."/>
            <person name="Arakawa K."/>
        </authorList>
    </citation>
    <scope>NUCLEOTIDE SEQUENCE [LARGE SCALE GENOMIC DNA]</scope>
</reference>
<dbReference type="Proteomes" id="UP000499080">
    <property type="component" value="Unassembled WGS sequence"/>
</dbReference>
<sequence>MIFIGQRDDRFMNTGNEIFSINIANGIRDEFIFKQIEQKIWKKGLEISEMNGSEFHDLRKCKKNQYKIKKKTENESKSKREARLSCKVPCHPQNSFNAQKLRREKAILSPFNLNGLWAARSSALAGMEPT</sequence>
<accession>A0A4Y2WJV3</accession>
<gene>
    <name evidence="1" type="ORF">AVEN_72397_1</name>
</gene>
<evidence type="ECO:0000313" key="2">
    <source>
        <dbReference type="Proteomes" id="UP000499080"/>
    </source>
</evidence>
<dbReference type="AlphaFoldDB" id="A0A4Y2WJV3"/>